<reference evidence="2 3" key="1">
    <citation type="submission" date="2017-03" db="EMBL/GenBank/DDBJ databases">
        <title>Widespread Adenine N6-methylation of Active Genes in Fungi.</title>
        <authorList>
            <consortium name="DOE Joint Genome Institute"/>
            <person name="Mondo S.J."/>
            <person name="Dannebaum R.O."/>
            <person name="Kuo R.C."/>
            <person name="Louie K.B."/>
            <person name="Bewick A.J."/>
            <person name="Labutti K."/>
            <person name="Haridas S."/>
            <person name="Kuo A."/>
            <person name="Salamov A."/>
            <person name="Ahrendt S.R."/>
            <person name="Lau R."/>
            <person name="Bowen B.P."/>
            <person name="Lipzen A."/>
            <person name="Sullivan W."/>
            <person name="Andreopoulos W.B."/>
            <person name="Clum A."/>
            <person name="Lindquist E."/>
            <person name="Daum C."/>
            <person name="Northen T.R."/>
            <person name="Ramamoorthy G."/>
            <person name="Schmitz R.J."/>
            <person name="Gryganskyi A."/>
            <person name="Culley D."/>
            <person name="Magnuson J."/>
            <person name="James T.Y."/>
            <person name="O'Malley M.A."/>
            <person name="Stajich J.E."/>
            <person name="Spatafora J.W."/>
            <person name="Visel A."/>
            <person name="Grigoriev I.V."/>
        </authorList>
    </citation>
    <scope>NUCLEOTIDE SEQUENCE [LARGE SCALE GENOMIC DNA]</scope>
    <source>
        <strain evidence="2 3">NRRL Y-17943</strain>
    </source>
</reference>
<gene>
    <name evidence="2" type="ORF">BD324DRAFT_618954</name>
</gene>
<feature type="region of interest" description="Disordered" evidence="1">
    <location>
        <begin position="1"/>
        <end position="47"/>
    </location>
</feature>
<name>A0A1Y1UMM9_9TREE</name>
<evidence type="ECO:0000313" key="2">
    <source>
        <dbReference type="EMBL" id="ORX39242.1"/>
    </source>
</evidence>
<comment type="caution">
    <text evidence="2">The sequence shown here is derived from an EMBL/GenBank/DDBJ whole genome shotgun (WGS) entry which is preliminary data.</text>
</comment>
<evidence type="ECO:0000256" key="1">
    <source>
        <dbReference type="SAM" id="MobiDB-lite"/>
    </source>
</evidence>
<dbReference type="AlphaFoldDB" id="A0A1Y1UMM9"/>
<dbReference type="EMBL" id="NBSH01000003">
    <property type="protein sequence ID" value="ORX39242.1"/>
    <property type="molecule type" value="Genomic_DNA"/>
</dbReference>
<organism evidence="2 3">
    <name type="scientific">Kockovaella imperatae</name>
    <dbReference type="NCBI Taxonomy" id="4999"/>
    <lineage>
        <taxon>Eukaryota</taxon>
        <taxon>Fungi</taxon>
        <taxon>Dikarya</taxon>
        <taxon>Basidiomycota</taxon>
        <taxon>Agaricomycotina</taxon>
        <taxon>Tremellomycetes</taxon>
        <taxon>Tremellales</taxon>
        <taxon>Cuniculitremaceae</taxon>
        <taxon>Kockovaella</taxon>
    </lineage>
</organism>
<evidence type="ECO:0000313" key="3">
    <source>
        <dbReference type="Proteomes" id="UP000193218"/>
    </source>
</evidence>
<keyword evidence="3" id="KW-1185">Reference proteome</keyword>
<sequence>MSNPPKYETLHRDSLEETSLLSSDAAERGLSTSADPSLAYPPRHGESSTRKISVTYTFTPRYPVPGSEEHALAVLGETREESARICQRAFPTLADYPIDRIEFSVALKQTTDNGKPIGWGKITEDAWESLLYSPPERMMVRVIDAPGDAERRESCSTVSRECPLTPDRRQTRMQDMPLSLWPSHRSRPTVLWRVLSDQFCCQEMAGNGMMCLYDCPAYTDSIHTTHHRLVIVSSL</sequence>
<dbReference type="Proteomes" id="UP000193218">
    <property type="component" value="Unassembled WGS sequence"/>
</dbReference>
<dbReference type="RefSeq" id="XP_021873105.1">
    <property type="nucleotide sequence ID" value="XM_022015102.1"/>
</dbReference>
<protein>
    <submittedName>
        <fullName evidence="2">Uncharacterized protein</fullName>
    </submittedName>
</protein>
<dbReference type="InParanoid" id="A0A1Y1UMM9"/>
<dbReference type="OrthoDB" id="2558924at2759"/>
<accession>A0A1Y1UMM9</accession>
<dbReference type="GeneID" id="33556910"/>
<proteinExistence type="predicted"/>